<dbReference type="SUPFAM" id="SSF103473">
    <property type="entry name" value="MFS general substrate transporter"/>
    <property type="match status" value="1"/>
</dbReference>
<evidence type="ECO:0000256" key="5">
    <source>
        <dbReference type="SAM" id="Phobius"/>
    </source>
</evidence>
<dbReference type="EMBL" id="CAJVRM010000365">
    <property type="protein sequence ID" value="CAG8980202.1"/>
    <property type="molecule type" value="Genomic_DNA"/>
</dbReference>
<dbReference type="GO" id="GO:0005886">
    <property type="term" value="C:plasma membrane"/>
    <property type="evidence" value="ECO:0007669"/>
    <property type="project" value="TreeGrafter"/>
</dbReference>
<name>A0A9N9LV14_9HELO</name>
<dbReference type="AlphaFoldDB" id="A0A9N9LV14"/>
<evidence type="ECO:0000256" key="1">
    <source>
        <dbReference type="ARBA" id="ARBA00004141"/>
    </source>
</evidence>
<feature type="transmembrane region" description="Helical" evidence="5">
    <location>
        <begin position="100"/>
        <end position="120"/>
    </location>
</feature>
<dbReference type="InterPro" id="IPR036259">
    <property type="entry name" value="MFS_trans_sf"/>
</dbReference>
<feature type="transmembrane region" description="Helical" evidence="5">
    <location>
        <begin position="372"/>
        <end position="395"/>
    </location>
</feature>
<dbReference type="InterPro" id="IPR011701">
    <property type="entry name" value="MFS"/>
</dbReference>
<reference evidence="6" key="1">
    <citation type="submission" date="2021-07" db="EMBL/GenBank/DDBJ databases">
        <authorList>
            <person name="Durling M."/>
        </authorList>
    </citation>
    <scope>NUCLEOTIDE SEQUENCE</scope>
</reference>
<evidence type="ECO:0000256" key="2">
    <source>
        <dbReference type="ARBA" id="ARBA00022692"/>
    </source>
</evidence>
<keyword evidence="2 5" id="KW-0812">Transmembrane</keyword>
<comment type="subcellular location">
    <subcellularLocation>
        <location evidence="1">Membrane</location>
        <topology evidence="1">Multi-pass membrane protein</topology>
    </subcellularLocation>
</comment>
<sequence>MADITLSNDNGIPGTVHLVDLEGMVDAQHASGTIKDVVLIPTPSNDPNDPLNWTPRRKSVSTACTLLYVLAVAFPSSAIYSVFMPIIAKTGIPFGTLNEGTGYMFLFLGWGCAFWQPVALHYGKRPVYLFSVLATLGITMWGPYIETNGQWIASKILQGFVGAPIESLPEISMADISFTYKRGAYMTLYAFVLSGSNYIAPTLAGFISNGQDWEWVLVSFCFHRRICVTEQFQYWCAIFCGLSFVILFLFMEETNYDRPPTSPNPAVVPGEEDAPLESNEKVAHQLSIATQMNSRVVTGSTKTFLQKMSLRDRPRPFKWFLFSLKQPFQFFTFPVVLYGGFASGSALIWFNFLNATASLIYSSPPYNFKPSMVGLTYISPFLGAALCMLLTGTIGDKLNIYLARRSQGISEPEYRLWPLLITTVFGPMGLVIWGVGAANSIHWFGLVVAEFMLGVSITITITIACNYAIDTYQQLGGESLVAVVIVRNTMSFAIGYGITPWIEHTGIQSTFIAAAFIGLAETLVFLVFVKFGKRFRRNSKKRYAKMVSDSALMGQGEH</sequence>
<feature type="transmembrane region" description="Helical" evidence="5">
    <location>
        <begin position="127"/>
        <end position="145"/>
    </location>
</feature>
<protein>
    <recommendedName>
        <fullName evidence="8">MFS transporter</fullName>
    </recommendedName>
</protein>
<dbReference type="GO" id="GO:0022857">
    <property type="term" value="F:transmembrane transporter activity"/>
    <property type="evidence" value="ECO:0007669"/>
    <property type="project" value="InterPro"/>
</dbReference>
<feature type="transmembrane region" description="Helical" evidence="5">
    <location>
        <begin position="441"/>
        <end position="468"/>
    </location>
</feature>
<evidence type="ECO:0000313" key="6">
    <source>
        <dbReference type="EMBL" id="CAG8980202.1"/>
    </source>
</evidence>
<evidence type="ECO:0008006" key="8">
    <source>
        <dbReference type="Google" id="ProtNLM"/>
    </source>
</evidence>
<feature type="transmembrane region" description="Helical" evidence="5">
    <location>
        <begin position="232"/>
        <end position="251"/>
    </location>
</feature>
<accession>A0A9N9LV14</accession>
<comment type="caution">
    <text evidence="6">The sequence shown here is derived from an EMBL/GenBank/DDBJ whole genome shotgun (WGS) entry which is preliminary data.</text>
</comment>
<feature type="transmembrane region" description="Helical" evidence="5">
    <location>
        <begin position="416"/>
        <end position="435"/>
    </location>
</feature>
<feature type="transmembrane region" description="Helical" evidence="5">
    <location>
        <begin position="511"/>
        <end position="532"/>
    </location>
</feature>
<proteinExistence type="predicted"/>
<dbReference type="Proteomes" id="UP000701801">
    <property type="component" value="Unassembled WGS sequence"/>
</dbReference>
<dbReference type="Gene3D" id="1.20.1250.20">
    <property type="entry name" value="MFS general substrate transporter like domains"/>
    <property type="match status" value="1"/>
</dbReference>
<feature type="transmembrane region" description="Helical" evidence="5">
    <location>
        <begin position="330"/>
        <end position="352"/>
    </location>
</feature>
<organism evidence="6 7">
    <name type="scientific">Hymenoscyphus albidus</name>
    <dbReference type="NCBI Taxonomy" id="595503"/>
    <lineage>
        <taxon>Eukaryota</taxon>
        <taxon>Fungi</taxon>
        <taxon>Dikarya</taxon>
        <taxon>Ascomycota</taxon>
        <taxon>Pezizomycotina</taxon>
        <taxon>Leotiomycetes</taxon>
        <taxon>Helotiales</taxon>
        <taxon>Helotiaceae</taxon>
        <taxon>Hymenoscyphus</taxon>
    </lineage>
</organism>
<keyword evidence="4 5" id="KW-0472">Membrane</keyword>
<dbReference type="Pfam" id="PF07690">
    <property type="entry name" value="MFS_1"/>
    <property type="match status" value="1"/>
</dbReference>
<evidence type="ECO:0000256" key="3">
    <source>
        <dbReference type="ARBA" id="ARBA00022989"/>
    </source>
</evidence>
<evidence type="ECO:0000313" key="7">
    <source>
        <dbReference type="Proteomes" id="UP000701801"/>
    </source>
</evidence>
<evidence type="ECO:0000256" key="4">
    <source>
        <dbReference type="ARBA" id="ARBA00023136"/>
    </source>
</evidence>
<gene>
    <name evidence="6" type="ORF">HYALB_00012396</name>
</gene>
<dbReference type="OrthoDB" id="5215911at2759"/>
<dbReference type="PANTHER" id="PTHR23502">
    <property type="entry name" value="MAJOR FACILITATOR SUPERFAMILY"/>
    <property type="match status" value="1"/>
</dbReference>
<feature type="transmembrane region" description="Helical" evidence="5">
    <location>
        <begin position="66"/>
        <end position="88"/>
    </location>
</feature>
<keyword evidence="7" id="KW-1185">Reference proteome</keyword>
<dbReference type="PANTHER" id="PTHR23502:SF30">
    <property type="entry name" value="TRANSPORTER, PUTATIVE (AFU_ORTHOLOGUE AFUA_8G04702)-RELATED"/>
    <property type="match status" value="1"/>
</dbReference>
<keyword evidence="3 5" id="KW-1133">Transmembrane helix</keyword>